<dbReference type="OrthoDB" id="9771966at2"/>
<accession>A0A5C6ERJ0</accession>
<organism evidence="1 2">
    <name type="scientific">Rubripirellula tenax</name>
    <dbReference type="NCBI Taxonomy" id="2528015"/>
    <lineage>
        <taxon>Bacteria</taxon>
        <taxon>Pseudomonadati</taxon>
        <taxon>Planctomycetota</taxon>
        <taxon>Planctomycetia</taxon>
        <taxon>Pirellulales</taxon>
        <taxon>Pirellulaceae</taxon>
        <taxon>Rubripirellula</taxon>
    </lineage>
</organism>
<evidence type="ECO:0000313" key="1">
    <source>
        <dbReference type="EMBL" id="TWU51014.1"/>
    </source>
</evidence>
<dbReference type="Gene3D" id="3.40.720.10">
    <property type="entry name" value="Alkaline Phosphatase, subunit A"/>
    <property type="match status" value="1"/>
</dbReference>
<evidence type="ECO:0000313" key="2">
    <source>
        <dbReference type="Proteomes" id="UP000318288"/>
    </source>
</evidence>
<dbReference type="PANTHER" id="PTHR10151:SF120">
    <property type="entry name" value="BIS(5'-ADENOSYL)-TRIPHOSPHATASE"/>
    <property type="match status" value="1"/>
</dbReference>
<dbReference type="GO" id="GO:0016787">
    <property type="term" value="F:hydrolase activity"/>
    <property type="evidence" value="ECO:0007669"/>
    <property type="project" value="UniProtKB-ARBA"/>
</dbReference>
<dbReference type="SUPFAM" id="SSF53649">
    <property type="entry name" value="Alkaline phosphatase-like"/>
    <property type="match status" value="1"/>
</dbReference>
<reference evidence="1 2" key="1">
    <citation type="submission" date="2019-02" db="EMBL/GenBank/DDBJ databases">
        <title>Deep-cultivation of Planctomycetes and their phenomic and genomic characterization uncovers novel biology.</title>
        <authorList>
            <person name="Wiegand S."/>
            <person name="Jogler M."/>
            <person name="Boedeker C."/>
            <person name="Pinto D."/>
            <person name="Vollmers J."/>
            <person name="Rivas-Marin E."/>
            <person name="Kohn T."/>
            <person name="Peeters S.H."/>
            <person name="Heuer A."/>
            <person name="Rast P."/>
            <person name="Oberbeckmann S."/>
            <person name="Bunk B."/>
            <person name="Jeske O."/>
            <person name="Meyerdierks A."/>
            <person name="Storesund J.E."/>
            <person name="Kallscheuer N."/>
            <person name="Luecker S."/>
            <person name="Lage O.M."/>
            <person name="Pohl T."/>
            <person name="Merkel B.J."/>
            <person name="Hornburger P."/>
            <person name="Mueller R.-W."/>
            <person name="Bruemmer F."/>
            <person name="Labrenz M."/>
            <person name="Spormann A.M."/>
            <person name="Op Den Camp H."/>
            <person name="Overmann J."/>
            <person name="Amann R."/>
            <person name="Jetten M.S.M."/>
            <person name="Mascher T."/>
            <person name="Medema M.H."/>
            <person name="Devos D.P."/>
            <person name="Kaster A.-K."/>
            <person name="Ovreas L."/>
            <person name="Rohde M."/>
            <person name="Galperin M.Y."/>
            <person name="Jogler C."/>
        </authorList>
    </citation>
    <scope>NUCLEOTIDE SEQUENCE [LARGE SCALE GENOMIC DNA]</scope>
    <source>
        <strain evidence="1 2">Poly51</strain>
    </source>
</reference>
<proteinExistence type="predicted"/>
<dbReference type="Pfam" id="PF01663">
    <property type="entry name" value="Phosphodiest"/>
    <property type="match status" value="1"/>
</dbReference>
<dbReference type="InterPro" id="IPR002591">
    <property type="entry name" value="Phosphodiest/P_Trfase"/>
</dbReference>
<keyword evidence="2" id="KW-1185">Reference proteome</keyword>
<name>A0A5C6ERJ0_9BACT</name>
<dbReference type="Proteomes" id="UP000318288">
    <property type="component" value="Unassembled WGS sequence"/>
</dbReference>
<dbReference type="RefSeq" id="WP_146459670.1">
    <property type="nucleotide sequence ID" value="NZ_SJPW01000005.1"/>
</dbReference>
<sequence length="425" mass="47186">MSRACIINVVGLTPRLLEHAPRIRSVGNAQAWRSPLPAVTCTSQATMLTGLPPRDHGIVGNGWYYRDTQEIRFWQQSNSLVQGPKFYDGIETAKMFWWFNQSSGVKYSATPKPHYGCDGSKAFDILDHTGCDLTKKLGPFPFFSFWGPNAGLPSSDWIADATAIVMREKRPELTMAYLPHLDYDFQRLTDHDPARVAEVDAAAGRIIDAANDIGATVIVVSEYGLVPVSRPVDINRVLRRADWLGIRSGPFGEMMIPGESDAFAIADHQLAHVYVRNRDMIADVRDRLLATPGIAQVVAPEAIELDHPRSGELIAIADADAWFTYYYWLDDDAAPDFSRTVDIHRKPGYDPCELFATSKVRAVARVAQKKLGFRYKMDVIPLDATLVRGSHGAHPSSPQDGPVIIGTGALPTDMRKFLGYVRQLF</sequence>
<dbReference type="InterPro" id="IPR017850">
    <property type="entry name" value="Alkaline_phosphatase_core_sf"/>
</dbReference>
<gene>
    <name evidence="1" type="ORF">Poly51_43080</name>
</gene>
<dbReference type="EMBL" id="SJPW01000005">
    <property type="protein sequence ID" value="TWU51014.1"/>
    <property type="molecule type" value="Genomic_DNA"/>
</dbReference>
<comment type="caution">
    <text evidence="1">The sequence shown here is derived from an EMBL/GenBank/DDBJ whole genome shotgun (WGS) entry which is preliminary data.</text>
</comment>
<dbReference type="PANTHER" id="PTHR10151">
    <property type="entry name" value="ECTONUCLEOTIDE PYROPHOSPHATASE/PHOSPHODIESTERASE"/>
    <property type="match status" value="1"/>
</dbReference>
<dbReference type="AlphaFoldDB" id="A0A5C6ERJ0"/>
<protein>
    <submittedName>
        <fullName evidence="1">Type I phosphodiesterase / nucleotide pyrophosphatase</fullName>
    </submittedName>
</protein>